<organism evidence="2 3">
    <name type="scientific">Photobacterium swingsii</name>
    <dbReference type="NCBI Taxonomy" id="680026"/>
    <lineage>
        <taxon>Bacteria</taxon>
        <taxon>Pseudomonadati</taxon>
        <taxon>Pseudomonadota</taxon>
        <taxon>Gammaproteobacteria</taxon>
        <taxon>Vibrionales</taxon>
        <taxon>Vibrionaceae</taxon>
        <taxon>Photobacterium</taxon>
    </lineage>
</organism>
<dbReference type="EMBL" id="PYLZ01000001">
    <property type="protein sequence ID" value="PSW27043.1"/>
    <property type="molecule type" value="Genomic_DNA"/>
</dbReference>
<keyword evidence="1" id="KW-0472">Membrane</keyword>
<keyword evidence="1" id="KW-0812">Transmembrane</keyword>
<evidence type="ECO:0000256" key="1">
    <source>
        <dbReference type="SAM" id="Phobius"/>
    </source>
</evidence>
<dbReference type="PANTHER" id="PTHR34980:SF2">
    <property type="entry name" value="INNER MEMBRANE PROTEIN YHAH-RELATED"/>
    <property type="match status" value="1"/>
</dbReference>
<evidence type="ECO:0000313" key="2">
    <source>
        <dbReference type="EMBL" id="PSW27043.1"/>
    </source>
</evidence>
<dbReference type="OrthoDB" id="9812349at2"/>
<dbReference type="GO" id="GO:0005886">
    <property type="term" value="C:plasma membrane"/>
    <property type="evidence" value="ECO:0007669"/>
    <property type="project" value="TreeGrafter"/>
</dbReference>
<dbReference type="Pfam" id="PF05656">
    <property type="entry name" value="DUF805"/>
    <property type="match status" value="1"/>
</dbReference>
<comment type="caution">
    <text evidence="2">The sequence shown here is derived from an EMBL/GenBank/DDBJ whole genome shotgun (WGS) entry which is preliminary data.</text>
</comment>
<sequence>MSWYLHVLKNYAVFKGRARRKEYWYFFLCNLVVALCLAVIDKVLQTPGSADGAGILGSIYSFVVMIPTIAVGVRRLHDTGRVGWWMFIVMIPIVGALVLLYFFVKDSDPESNEYGPNPKQVEDAQFSG</sequence>
<dbReference type="InterPro" id="IPR008523">
    <property type="entry name" value="DUF805"/>
</dbReference>
<dbReference type="RefSeq" id="WP_048897177.1">
    <property type="nucleotide sequence ID" value="NZ_AP024852.1"/>
</dbReference>
<feature type="transmembrane region" description="Helical" evidence="1">
    <location>
        <begin position="52"/>
        <end position="72"/>
    </location>
</feature>
<evidence type="ECO:0000313" key="3">
    <source>
        <dbReference type="Proteomes" id="UP000240481"/>
    </source>
</evidence>
<dbReference type="PANTHER" id="PTHR34980">
    <property type="entry name" value="INNER MEMBRANE PROTEIN-RELATED-RELATED"/>
    <property type="match status" value="1"/>
</dbReference>
<dbReference type="Proteomes" id="UP000240481">
    <property type="component" value="Unassembled WGS sequence"/>
</dbReference>
<dbReference type="STRING" id="680026.AB733_01530"/>
<proteinExistence type="predicted"/>
<reference evidence="2 3" key="1">
    <citation type="submission" date="2018-01" db="EMBL/GenBank/DDBJ databases">
        <title>Whole genome sequencing of Histamine producing bacteria.</title>
        <authorList>
            <person name="Butler K."/>
        </authorList>
    </citation>
    <scope>NUCLEOTIDE SEQUENCE [LARGE SCALE GENOMIC DNA]</scope>
    <source>
        <strain evidence="2 3">DSM 24669</strain>
    </source>
</reference>
<keyword evidence="1" id="KW-1133">Transmembrane helix</keyword>
<name>A0A0J8VIF0_9GAMM</name>
<protein>
    <submittedName>
        <fullName evidence="2">DUF805 domain-containing protein</fullName>
    </submittedName>
</protein>
<dbReference type="AlphaFoldDB" id="A0A0J8VIF0"/>
<feature type="transmembrane region" description="Helical" evidence="1">
    <location>
        <begin position="84"/>
        <end position="104"/>
    </location>
</feature>
<feature type="transmembrane region" description="Helical" evidence="1">
    <location>
        <begin position="23"/>
        <end position="40"/>
    </location>
</feature>
<keyword evidence="3" id="KW-1185">Reference proteome</keyword>
<accession>A0A0J8VIF0</accession>
<gene>
    <name evidence="2" type="ORF">C9I94_03425</name>
</gene>